<evidence type="ECO:0000313" key="2">
    <source>
        <dbReference type="Proteomes" id="UP000192418"/>
    </source>
</evidence>
<accession>A0A1W2EAA7</accession>
<gene>
    <name evidence="1" type="ORF">SAMN02746065_12735</name>
</gene>
<evidence type="ECO:0000313" key="1">
    <source>
        <dbReference type="EMBL" id="SMD06487.1"/>
    </source>
</evidence>
<dbReference type="RefSeq" id="WP_139795885.1">
    <property type="nucleotide sequence ID" value="NZ_FWXY01000027.1"/>
</dbReference>
<protein>
    <submittedName>
        <fullName evidence="1">Uncharacterized protein</fullName>
    </submittedName>
</protein>
<dbReference type="STRING" id="1121400.SAMN02746065_12735"/>
<reference evidence="1 2" key="1">
    <citation type="submission" date="2017-04" db="EMBL/GenBank/DDBJ databases">
        <authorList>
            <person name="Afonso C.L."/>
            <person name="Miller P.J."/>
            <person name="Scott M.A."/>
            <person name="Spackman E."/>
            <person name="Goraichik I."/>
            <person name="Dimitrov K.M."/>
            <person name="Suarez D.L."/>
            <person name="Swayne D.E."/>
        </authorList>
    </citation>
    <scope>NUCLEOTIDE SEQUENCE [LARGE SCALE GENOMIC DNA]</scope>
    <source>
        <strain evidence="1 2">DSM 3385</strain>
    </source>
</reference>
<dbReference type="EMBL" id="FWXY01000027">
    <property type="protein sequence ID" value="SMD06487.1"/>
    <property type="molecule type" value="Genomic_DNA"/>
</dbReference>
<dbReference type="OrthoDB" id="5422563at2"/>
<dbReference type="AlphaFoldDB" id="A0A1W2EAA7"/>
<proteinExistence type="predicted"/>
<dbReference type="Proteomes" id="UP000192418">
    <property type="component" value="Unassembled WGS sequence"/>
</dbReference>
<keyword evidence="2" id="KW-1185">Reference proteome</keyword>
<name>A0A1W2EAA7_9BACT</name>
<organism evidence="1 2">
    <name type="scientific">Desulfocicer vacuolatum DSM 3385</name>
    <dbReference type="NCBI Taxonomy" id="1121400"/>
    <lineage>
        <taxon>Bacteria</taxon>
        <taxon>Pseudomonadati</taxon>
        <taxon>Thermodesulfobacteriota</taxon>
        <taxon>Desulfobacteria</taxon>
        <taxon>Desulfobacterales</taxon>
        <taxon>Desulfobacteraceae</taxon>
        <taxon>Desulfocicer</taxon>
    </lineage>
</organism>
<sequence length="73" mass="7851">MDRKKMAAASAAVMTYIKTQEEAACFASSLDQTSGSASELLTPLPAACINTWGMAGRNDQMQSRSLMQMGIFK</sequence>